<evidence type="ECO:0000256" key="1">
    <source>
        <dbReference type="ARBA" id="ARBA00022536"/>
    </source>
</evidence>
<name>A0A504YB61_FASGI</name>
<comment type="caution">
    <text evidence="2">Lacks conserved residue(s) required for the propagation of feature annotation.</text>
</comment>
<dbReference type="PANTHER" id="PTHR24043">
    <property type="entry name" value="SCAVENGER RECEPTOR CLASS F"/>
    <property type="match status" value="1"/>
</dbReference>
<dbReference type="Gene3D" id="2.170.300.10">
    <property type="entry name" value="Tie2 ligand-binding domain superfamily"/>
    <property type="match status" value="1"/>
</dbReference>
<sequence length="176" mass="19293">MLTFTFLYSYLICLPFSFSLHPVVESAQLSRTPNPTWSAPVTVCPRGYYGEMCARACFQCEYCHFETGQCLCDLGRFGETCGSICPDGRFGDGCSQTCDCKNGATCTPSTGTCQCYAGFIGPDCSLMNGDHSLTKVSTLISNCREIWIPIPPLPPLRGLIDQTPGKLDQKLRQRSV</sequence>
<accession>A0A504YB61</accession>
<dbReference type="STRING" id="46835.A0A504YB61"/>
<dbReference type="InterPro" id="IPR002049">
    <property type="entry name" value="LE_dom"/>
</dbReference>
<evidence type="ECO:0000256" key="2">
    <source>
        <dbReference type="PROSITE-ProRule" id="PRU00076"/>
    </source>
</evidence>
<dbReference type="SUPFAM" id="SSF57184">
    <property type="entry name" value="Growth factor receptor domain"/>
    <property type="match status" value="1"/>
</dbReference>
<proteinExistence type="predicted"/>
<dbReference type="InterPro" id="IPR042635">
    <property type="entry name" value="MEGF10/SREC1/2-like"/>
</dbReference>
<dbReference type="Proteomes" id="UP000316759">
    <property type="component" value="Unassembled WGS sequence"/>
</dbReference>
<dbReference type="AlphaFoldDB" id="A0A504YB61"/>
<feature type="chain" id="PRO_5021429873" evidence="3">
    <location>
        <begin position="27"/>
        <end position="176"/>
    </location>
</feature>
<feature type="domain" description="EGF-like" evidence="4">
    <location>
        <begin position="90"/>
        <end position="125"/>
    </location>
</feature>
<reference evidence="5 6" key="1">
    <citation type="submission" date="2019-04" db="EMBL/GenBank/DDBJ databases">
        <title>Annotation for the trematode Fasciola gigantica.</title>
        <authorList>
            <person name="Choi Y.-J."/>
        </authorList>
    </citation>
    <scope>NUCLEOTIDE SEQUENCE [LARGE SCALE GENOMIC DNA]</scope>
    <source>
        <strain evidence="5">Uganda_cow_1</strain>
    </source>
</reference>
<dbReference type="GO" id="GO:0005044">
    <property type="term" value="F:scavenger receptor activity"/>
    <property type="evidence" value="ECO:0007669"/>
    <property type="project" value="InterPro"/>
</dbReference>
<evidence type="ECO:0000313" key="5">
    <source>
        <dbReference type="EMBL" id="TPP58384.1"/>
    </source>
</evidence>
<dbReference type="PROSITE" id="PS50026">
    <property type="entry name" value="EGF_3"/>
    <property type="match status" value="1"/>
</dbReference>
<dbReference type="InterPro" id="IPR009030">
    <property type="entry name" value="Growth_fac_rcpt_cys_sf"/>
</dbReference>
<feature type="signal peptide" evidence="3">
    <location>
        <begin position="1"/>
        <end position="26"/>
    </location>
</feature>
<dbReference type="PANTHER" id="PTHR24043:SF8">
    <property type="entry name" value="EGF-LIKE DOMAIN-CONTAINING PROTEIN"/>
    <property type="match status" value="1"/>
</dbReference>
<keyword evidence="6" id="KW-1185">Reference proteome</keyword>
<evidence type="ECO:0000256" key="3">
    <source>
        <dbReference type="SAM" id="SignalP"/>
    </source>
</evidence>
<dbReference type="Pfam" id="PF00053">
    <property type="entry name" value="EGF_laminin"/>
    <property type="match status" value="1"/>
</dbReference>
<dbReference type="PROSITE" id="PS01186">
    <property type="entry name" value="EGF_2"/>
    <property type="match status" value="1"/>
</dbReference>
<keyword evidence="3" id="KW-0732">Signal</keyword>
<dbReference type="InterPro" id="IPR000742">
    <property type="entry name" value="EGF"/>
</dbReference>
<evidence type="ECO:0000259" key="4">
    <source>
        <dbReference type="PROSITE" id="PS50026"/>
    </source>
</evidence>
<keyword evidence="2" id="KW-1015">Disulfide bond</keyword>
<evidence type="ECO:0000313" key="6">
    <source>
        <dbReference type="Proteomes" id="UP000316759"/>
    </source>
</evidence>
<dbReference type="EMBL" id="SUNJ01012067">
    <property type="protein sequence ID" value="TPP58384.1"/>
    <property type="molecule type" value="Genomic_DNA"/>
</dbReference>
<organism evidence="5 6">
    <name type="scientific">Fasciola gigantica</name>
    <name type="common">Giant liver fluke</name>
    <dbReference type="NCBI Taxonomy" id="46835"/>
    <lineage>
        <taxon>Eukaryota</taxon>
        <taxon>Metazoa</taxon>
        <taxon>Spiralia</taxon>
        <taxon>Lophotrochozoa</taxon>
        <taxon>Platyhelminthes</taxon>
        <taxon>Trematoda</taxon>
        <taxon>Digenea</taxon>
        <taxon>Plagiorchiida</taxon>
        <taxon>Echinostomata</taxon>
        <taxon>Echinostomatoidea</taxon>
        <taxon>Fasciolidae</taxon>
        <taxon>Fasciola</taxon>
    </lineage>
</organism>
<comment type="caution">
    <text evidence="5">The sequence shown here is derived from an EMBL/GenBank/DDBJ whole genome shotgun (WGS) entry which is preliminary data.</text>
</comment>
<keyword evidence="1 2" id="KW-0245">EGF-like domain</keyword>
<feature type="disulfide bond" evidence="2">
    <location>
        <begin position="115"/>
        <end position="124"/>
    </location>
</feature>
<protein>
    <submittedName>
        <fullName evidence="5">Multiple epidermal growth factor domains protein 6</fullName>
    </submittedName>
</protein>
<gene>
    <name evidence="5" type="ORF">FGIG_00105</name>
</gene>
<dbReference type="OrthoDB" id="409374at2759"/>
<dbReference type="PROSITE" id="PS00022">
    <property type="entry name" value="EGF_1"/>
    <property type="match status" value="1"/>
</dbReference>